<accession>A0ACB7XXD8</accession>
<gene>
    <name evidence="1" type="ORF">Vadar_001306</name>
</gene>
<proteinExistence type="predicted"/>
<dbReference type="Proteomes" id="UP000828048">
    <property type="component" value="Chromosome 5"/>
</dbReference>
<organism evidence="1 2">
    <name type="scientific">Vaccinium darrowii</name>
    <dbReference type="NCBI Taxonomy" id="229202"/>
    <lineage>
        <taxon>Eukaryota</taxon>
        <taxon>Viridiplantae</taxon>
        <taxon>Streptophyta</taxon>
        <taxon>Embryophyta</taxon>
        <taxon>Tracheophyta</taxon>
        <taxon>Spermatophyta</taxon>
        <taxon>Magnoliopsida</taxon>
        <taxon>eudicotyledons</taxon>
        <taxon>Gunneridae</taxon>
        <taxon>Pentapetalae</taxon>
        <taxon>asterids</taxon>
        <taxon>Ericales</taxon>
        <taxon>Ericaceae</taxon>
        <taxon>Vaccinioideae</taxon>
        <taxon>Vaccinieae</taxon>
        <taxon>Vaccinium</taxon>
    </lineage>
</organism>
<sequence>MTLHQYNTTPFYCHQENDGTVNHTHHHHNLNSIYTPPPPSMSLENPTYSEGNHENGKGCSGTNEVLFVVKRKKEEMGGGQGQSKVCARGHWRPAEDSKLIELVARYGPQNWNLIAENLDGRSGKSCRLRWFNQLDPRINKRAFSVEEEERLMAAHRVYGNKWAMISRLFPGRTDNAVKNHWHVTMARKYREQSSAYRKRNSKMCQADYSRLEEDLGTSFCCRGTTSGTETNSLSLCDGRSYLSPTHFQFAVSIGGFGEEAVSSTGGNLLFSSSGFKREGNGMTNFGSQSQSKFWDMSRDDSISLIYPSSLNNQLISSCLSETMVVGGGGGEGVSTSQVTVTDQPSSPPPKVNNTATSHFEATVSPPFIDFLGVGAT</sequence>
<keyword evidence="2" id="KW-1185">Reference proteome</keyword>
<protein>
    <submittedName>
        <fullName evidence="1">Uncharacterized protein</fullName>
    </submittedName>
</protein>
<evidence type="ECO:0000313" key="2">
    <source>
        <dbReference type="Proteomes" id="UP000828048"/>
    </source>
</evidence>
<name>A0ACB7XXD8_9ERIC</name>
<comment type="caution">
    <text evidence="1">The sequence shown here is derived from an EMBL/GenBank/DDBJ whole genome shotgun (WGS) entry which is preliminary data.</text>
</comment>
<dbReference type="EMBL" id="CM037155">
    <property type="protein sequence ID" value="KAH7845375.1"/>
    <property type="molecule type" value="Genomic_DNA"/>
</dbReference>
<reference evidence="1 2" key="1">
    <citation type="journal article" date="2021" name="Hortic Res">
        <title>High-quality reference genome and annotation aids understanding of berry development for evergreen blueberry (Vaccinium darrowii).</title>
        <authorList>
            <person name="Yu J."/>
            <person name="Hulse-Kemp A.M."/>
            <person name="Babiker E."/>
            <person name="Staton M."/>
        </authorList>
    </citation>
    <scope>NUCLEOTIDE SEQUENCE [LARGE SCALE GENOMIC DNA]</scope>
    <source>
        <strain evidence="2">cv. NJ 8807/NJ 8810</strain>
        <tissue evidence="1">Young leaf</tissue>
    </source>
</reference>
<evidence type="ECO:0000313" key="1">
    <source>
        <dbReference type="EMBL" id="KAH7845375.1"/>
    </source>
</evidence>